<dbReference type="EMBL" id="CP002056">
    <property type="protein sequence ID" value="ADI29495.1"/>
    <property type="molecule type" value="Genomic_DNA"/>
</dbReference>
<name>D7DQC4_METV0</name>
<accession>D7DQC4</accession>
<reference evidence="2 3" key="2">
    <citation type="journal article" date="2011" name="J. Bacteriol.">
        <title>Genomes of three methylotrophs from a single niche uncover genetic and metabolic divergence of Methylophilaceae.</title>
        <authorList>
            <person name="Lapidus A."/>
            <person name="Clum A."/>
            <person name="Labutti K."/>
            <person name="Kaluzhnaya M.G."/>
            <person name="Lim S."/>
            <person name="Beck D.A."/>
            <person name="Glavina Del Rio T."/>
            <person name="Nolan M."/>
            <person name="Mavromatis K."/>
            <person name="Huntemann M."/>
            <person name="Lucas S."/>
            <person name="Lidstrom M.E."/>
            <person name="Ivanova N."/>
            <person name="Chistoserdova L."/>
        </authorList>
    </citation>
    <scope>NUCLEOTIDE SEQUENCE [LARGE SCALE GENOMIC DNA]</scope>
    <source>
        <strain evidence="2 3">301</strain>
    </source>
</reference>
<dbReference type="HOGENOM" id="CLU_000998_3_1_4"/>
<evidence type="ECO:0000313" key="3">
    <source>
        <dbReference type="Proteomes" id="UP000000383"/>
    </source>
</evidence>
<dbReference type="STRING" id="666681.M301_1111"/>
<dbReference type="KEGG" id="meh:M301_1111"/>
<dbReference type="AlphaFoldDB" id="D7DQC4"/>
<dbReference type="InterPro" id="IPR018946">
    <property type="entry name" value="PhoD-like_MPP"/>
</dbReference>
<feature type="domain" description="PhoD-like phosphatase" evidence="1">
    <location>
        <begin position="357"/>
        <end position="447"/>
    </location>
</feature>
<dbReference type="PANTHER" id="PTHR46689:SF1">
    <property type="entry name" value="PHOD-LIKE PHOSPHATASE DOMAIN-CONTAINING PROTEIN"/>
    <property type="match status" value="1"/>
</dbReference>
<sequence length="525" mass="59905">MLKLGPILKFLGCDSDEWRLGVLAVTADTDSAPELSIAGKLLTIKSQQLLLYTKSKLWLWECSITLAAKAQSVEYKLNNVTYSITVPAKNQKPAIAYASCNGFSDPKLMKNVADQNALWKRMKALHDGVDTIRTTRYGPWHILLMGGDQVYSDAMWNKKYCRNLAAWAELPWDKRKGRSFTLDMQKEVERFFEELYISRWAQPEISQAMASIPSVMMWDDHDIFDGWGSYPYEQHNCDVYQGIFKVAKAYFKLFQLQSIDALPSATLPDQDVFNQAYRIADIGLVVLDMRTERMPHNPEDEHGNTLPDQVMSEKSWNAVYKWLDMQRDLSHLLVMSSIPVVHPSMDLLESMLGFIPGQQELEDDLRDHWRSKSHMQERLRLIQRLLRLSAEKKCRVTILSGDVHVAAVGVIESDRNDVPPNASVINQLTSSGIVHPSPPAVVRYFLEQACKVVETVDRGVTARMFEFPATTRRLIGARNFLTLEPDAQDRLWANWWVEGEVTPTTKVIHPVQLKQNAIEPQSNPK</sequence>
<protein>
    <recommendedName>
        <fullName evidence="1">PhoD-like phosphatase domain-containing protein</fullName>
    </recommendedName>
</protein>
<keyword evidence="3" id="KW-1185">Reference proteome</keyword>
<reference evidence="3" key="1">
    <citation type="submission" date="2010-05" db="EMBL/GenBank/DDBJ databases">
        <title>Complete sequence of Methylotenera sp. 301.</title>
        <authorList>
            <person name="Lucas S."/>
            <person name="Copeland A."/>
            <person name="Lapidus A."/>
            <person name="Cheng J.-F."/>
            <person name="Bruce D."/>
            <person name="Goodwin L."/>
            <person name="Pitluck S."/>
            <person name="Clum A."/>
            <person name="Land M."/>
            <person name="Hauser L."/>
            <person name="Kyrpides N."/>
            <person name="Ivanova N."/>
            <person name="Chistoservova L."/>
            <person name="Kalyuzhnaya M."/>
            <person name="Woyke T."/>
        </authorList>
    </citation>
    <scope>NUCLEOTIDE SEQUENCE [LARGE SCALE GENOMIC DNA]</scope>
    <source>
        <strain evidence="3">301</strain>
    </source>
</reference>
<feature type="domain" description="PhoD-like phosphatase" evidence="1">
    <location>
        <begin position="133"/>
        <end position="352"/>
    </location>
</feature>
<dbReference type="Pfam" id="PF19050">
    <property type="entry name" value="PhoD_2"/>
    <property type="match status" value="2"/>
</dbReference>
<dbReference type="InterPro" id="IPR038607">
    <property type="entry name" value="PhoD-like_sf"/>
</dbReference>
<dbReference type="Proteomes" id="UP000000383">
    <property type="component" value="Chromosome"/>
</dbReference>
<evidence type="ECO:0000313" key="2">
    <source>
        <dbReference type="EMBL" id="ADI29495.1"/>
    </source>
</evidence>
<dbReference type="SUPFAM" id="SSF56300">
    <property type="entry name" value="Metallo-dependent phosphatases"/>
    <property type="match status" value="1"/>
</dbReference>
<gene>
    <name evidence="2" type="ordered locus">M301_1111</name>
</gene>
<organism evidence="2 3">
    <name type="scientific">Methylotenera versatilis (strain 301)</name>
    <dbReference type="NCBI Taxonomy" id="666681"/>
    <lineage>
        <taxon>Bacteria</taxon>
        <taxon>Pseudomonadati</taxon>
        <taxon>Pseudomonadota</taxon>
        <taxon>Betaproteobacteria</taxon>
        <taxon>Nitrosomonadales</taxon>
        <taxon>Methylophilaceae</taxon>
        <taxon>Methylotenera</taxon>
    </lineage>
</organism>
<dbReference type="Gene3D" id="3.60.21.70">
    <property type="entry name" value="PhoD-like phosphatase"/>
    <property type="match status" value="1"/>
</dbReference>
<dbReference type="OrthoDB" id="9795624at2"/>
<evidence type="ECO:0000259" key="1">
    <source>
        <dbReference type="Pfam" id="PF19050"/>
    </source>
</evidence>
<dbReference type="CDD" id="cd07389">
    <property type="entry name" value="MPP_PhoD"/>
    <property type="match status" value="1"/>
</dbReference>
<dbReference type="RefSeq" id="WP_013147811.1">
    <property type="nucleotide sequence ID" value="NC_014207.1"/>
</dbReference>
<dbReference type="PANTHER" id="PTHR46689">
    <property type="entry name" value="MEMBRANE PROTEIN, PUTATIVE-RELATED"/>
    <property type="match status" value="1"/>
</dbReference>
<dbReference type="InterPro" id="IPR029052">
    <property type="entry name" value="Metallo-depent_PP-like"/>
</dbReference>
<dbReference type="eggNOG" id="COG3540">
    <property type="taxonomic scope" value="Bacteria"/>
</dbReference>
<dbReference type="InterPro" id="IPR043904">
    <property type="entry name" value="PhoD_2-like"/>
</dbReference>
<proteinExistence type="predicted"/>
<dbReference type="GO" id="GO:0016020">
    <property type="term" value="C:membrane"/>
    <property type="evidence" value="ECO:0007669"/>
    <property type="project" value="TreeGrafter"/>
</dbReference>